<protein>
    <recommendedName>
        <fullName evidence="1">Retrotransposon Copia-like N-terminal domain-containing protein</fullName>
    </recommendedName>
</protein>
<evidence type="ECO:0000313" key="2">
    <source>
        <dbReference type="EMBL" id="KAI5318009.1"/>
    </source>
</evidence>
<dbReference type="EMBL" id="JAJFAZ020000007">
    <property type="protein sequence ID" value="KAI5318009.1"/>
    <property type="molecule type" value="Genomic_DNA"/>
</dbReference>
<dbReference type="PANTHER" id="PTHR34222:SF99">
    <property type="entry name" value="PROTEIN, PUTATIVE-RELATED"/>
    <property type="match status" value="1"/>
</dbReference>
<name>A0AAD4YQY6_PRUDU</name>
<dbReference type="Proteomes" id="UP001054821">
    <property type="component" value="Chromosome 7"/>
</dbReference>
<dbReference type="AlphaFoldDB" id="A0AAD4YQY6"/>
<sequence length="208" mass="23486">MTKDQESASSGSKNDAFDPFFIHHSDHPGMVLVPKILNGNNYATCEEQIRFLMGLNESYSAIRGQILLMQPLPKVRKGYSLITQEEKQRDLGSRQAIIELATMAVRNNQRSNSYGRKPLHCSIAIRIIIQWTSANLFTAALRSGSNPIIPSCSGRHGIILGLKTNRRHKAHTSPPTRSLEKIPTKNEQYLYQPKSLFFDHDQKVTENI</sequence>
<dbReference type="Pfam" id="PF14244">
    <property type="entry name" value="Retrotran_gag_3"/>
    <property type="match status" value="1"/>
</dbReference>
<proteinExistence type="predicted"/>
<dbReference type="InterPro" id="IPR029472">
    <property type="entry name" value="Copia-like_N"/>
</dbReference>
<reference evidence="2 3" key="1">
    <citation type="journal article" date="2022" name="G3 (Bethesda)">
        <title>Whole-genome sequence and methylome profiling of the almond [Prunus dulcis (Mill.) D.A. Webb] cultivar 'Nonpareil'.</title>
        <authorList>
            <person name="D'Amico-Willman K.M."/>
            <person name="Ouma W.Z."/>
            <person name="Meulia T."/>
            <person name="Sideli G.M."/>
            <person name="Gradziel T.M."/>
            <person name="Fresnedo-Ramirez J."/>
        </authorList>
    </citation>
    <scope>NUCLEOTIDE SEQUENCE [LARGE SCALE GENOMIC DNA]</scope>
    <source>
        <strain evidence="2">Clone GOH B32 T37-40</strain>
    </source>
</reference>
<feature type="domain" description="Retrotransposon Copia-like N-terminal" evidence="1">
    <location>
        <begin position="23"/>
        <end position="45"/>
    </location>
</feature>
<gene>
    <name evidence="2" type="ORF">L3X38_037717</name>
</gene>
<keyword evidence="3" id="KW-1185">Reference proteome</keyword>
<evidence type="ECO:0000259" key="1">
    <source>
        <dbReference type="Pfam" id="PF14244"/>
    </source>
</evidence>
<organism evidence="2 3">
    <name type="scientific">Prunus dulcis</name>
    <name type="common">Almond</name>
    <name type="synonym">Amygdalus dulcis</name>
    <dbReference type="NCBI Taxonomy" id="3755"/>
    <lineage>
        <taxon>Eukaryota</taxon>
        <taxon>Viridiplantae</taxon>
        <taxon>Streptophyta</taxon>
        <taxon>Embryophyta</taxon>
        <taxon>Tracheophyta</taxon>
        <taxon>Spermatophyta</taxon>
        <taxon>Magnoliopsida</taxon>
        <taxon>eudicotyledons</taxon>
        <taxon>Gunneridae</taxon>
        <taxon>Pentapetalae</taxon>
        <taxon>rosids</taxon>
        <taxon>fabids</taxon>
        <taxon>Rosales</taxon>
        <taxon>Rosaceae</taxon>
        <taxon>Amygdaloideae</taxon>
        <taxon>Amygdaleae</taxon>
        <taxon>Prunus</taxon>
    </lineage>
</organism>
<dbReference type="PANTHER" id="PTHR34222">
    <property type="entry name" value="GAG_PRE-INTEGRS DOMAIN-CONTAINING PROTEIN"/>
    <property type="match status" value="1"/>
</dbReference>
<evidence type="ECO:0000313" key="3">
    <source>
        <dbReference type="Proteomes" id="UP001054821"/>
    </source>
</evidence>
<comment type="caution">
    <text evidence="2">The sequence shown here is derived from an EMBL/GenBank/DDBJ whole genome shotgun (WGS) entry which is preliminary data.</text>
</comment>
<accession>A0AAD4YQY6</accession>